<name>A0A835AHG1_9POAL</name>
<gene>
    <name evidence="3" type="ORF">HU200_053430</name>
</gene>
<dbReference type="Pfam" id="PF24068">
    <property type="entry name" value="TPD1_C"/>
    <property type="match status" value="1"/>
</dbReference>
<sequence>MACAAMVILFSFLLLGCDGASDPPSSSTVKHEKIAEVHVRKLLNLGKQLIEPAAVPAVTPVGDRKTAASPVECSEEFVAVCQAEASRWLGGMPSYSVTITNTDVHVSCGEFGSAKLVDPTSFRLVTAGDCLVSGGGAMQPGESVSFDYSNMYPYHLDVTSVSCTWRP</sequence>
<dbReference type="InterPro" id="IPR040361">
    <property type="entry name" value="TPD1"/>
</dbReference>
<dbReference type="Proteomes" id="UP000636709">
    <property type="component" value="Unassembled WGS sequence"/>
</dbReference>
<evidence type="ECO:0000256" key="1">
    <source>
        <dbReference type="ARBA" id="ARBA00022729"/>
    </source>
</evidence>
<evidence type="ECO:0000313" key="4">
    <source>
        <dbReference type="Proteomes" id="UP000636709"/>
    </source>
</evidence>
<comment type="caution">
    <text evidence="3">The sequence shown here is derived from an EMBL/GenBank/DDBJ whole genome shotgun (WGS) entry which is preliminary data.</text>
</comment>
<feature type="signal peptide" evidence="2">
    <location>
        <begin position="1"/>
        <end position="19"/>
    </location>
</feature>
<keyword evidence="4" id="KW-1185">Reference proteome</keyword>
<evidence type="ECO:0000256" key="2">
    <source>
        <dbReference type="SAM" id="SignalP"/>
    </source>
</evidence>
<evidence type="ECO:0000313" key="3">
    <source>
        <dbReference type="EMBL" id="KAF8666902.1"/>
    </source>
</evidence>
<evidence type="ECO:0008006" key="5">
    <source>
        <dbReference type="Google" id="ProtNLM"/>
    </source>
</evidence>
<dbReference type="PANTHER" id="PTHR33184:SF75">
    <property type="entry name" value="TPD1 PROTEIN HOMOLOG 1B"/>
    <property type="match status" value="1"/>
</dbReference>
<dbReference type="GO" id="GO:0001709">
    <property type="term" value="P:cell fate determination"/>
    <property type="evidence" value="ECO:0007669"/>
    <property type="project" value="TreeGrafter"/>
</dbReference>
<dbReference type="OrthoDB" id="1572689at2759"/>
<protein>
    <recommendedName>
        <fullName evidence="5">Lipoprotein</fullName>
    </recommendedName>
</protein>
<proteinExistence type="predicted"/>
<accession>A0A835AHG1</accession>
<feature type="chain" id="PRO_5032682247" description="Lipoprotein" evidence="2">
    <location>
        <begin position="20"/>
        <end position="167"/>
    </location>
</feature>
<dbReference type="PANTHER" id="PTHR33184">
    <property type="entry name" value="PROTEIN TAPETUM DETERMINANT 1-LIKE-RELATED"/>
    <property type="match status" value="1"/>
</dbReference>
<dbReference type="AlphaFoldDB" id="A0A835AHG1"/>
<organism evidence="3 4">
    <name type="scientific">Digitaria exilis</name>
    <dbReference type="NCBI Taxonomy" id="1010633"/>
    <lineage>
        <taxon>Eukaryota</taxon>
        <taxon>Viridiplantae</taxon>
        <taxon>Streptophyta</taxon>
        <taxon>Embryophyta</taxon>
        <taxon>Tracheophyta</taxon>
        <taxon>Spermatophyta</taxon>
        <taxon>Magnoliopsida</taxon>
        <taxon>Liliopsida</taxon>
        <taxon>Poales</taxon>
        <taxon>Poaceae</taxon>
        <taxon>PACMAD clade</taxon>
        <taxon>Panicoideae</taxon>
        <taxon>Panicodae</taxon>
        <taxon>Paniceae</taxon>
        <taxon>Anthephorinae</taxon>
        <taxon>Digitaria</taxon>
    </lineage>
</organism>
<dbReference type="EMBL" id="JACEFO010002305">
    <property type="protein sequence ID" value="KAF8666902.1"/>
    <property type="molecule type" value="Genomic_DNA"/>
</dbReference>
<reference evidence="3" key="1">
    <citation type="submission" date="2020-07" db="EMBL/GenBank/DDBJ databases">
        <title>Genome sequence and genetic diversity analysis of an under-domesticated orphan crop, white fonio (Digitaria exilis).</title>
        <authorList>
            <person name="Bennetzen J.L."/>
            <person name="Chen S."/>
            <person name="Ma X."/>
            <person name="Wang X."/>
            <person name="Yssel A.E.J."/>
            <person name="Chaluvadi S.R."/>
            <person name="Johnson M."/>
            <person name="Gangashetty P."/>
            <person name="Hamidou F."/>
            <person name="Sanogo M.D."/>
            <person name="Zwaenepoel A."/>
            <person name="Wallace J."/>
            <person name="Van De Peer Y."/>
            <person name="Van Deynze A."/>
        </authorList>
    </citation>
    <scope>NUCLEOTIDE SEQUENCE</scope>
    <source>
        <tissue evidence="3">Leaves</tissue>
    </source>
</reference>
<keyword evidence="1 2" id="KW-0732">Signal</keyword>